<reference evidence="1" key="1">
    <citation type="submission" date="2020-08" db="EMBL/GenBank/DDBJ databases">
        <title>Multicomponent nature underlies the extraordinary mechanical properties of spider dragline silk.</title>
        <authorList>
            <person name="Kono N."/>
            <person name="Nakamura H."/>
            <person name="Mori M."/>
            <person name="Yoshida Y."/>
            <person name="Ohtoshi R."/>
            <person name="Malay A.D."/>
            <person name="Moran D.A.P."/>
            <person name="Tomita M."/>
            <person name="Numata K."/>
            <person name="Arakawa K."/>
        </authorList>
    </citation>
    <scope>NUCLEOTIDE SEQUENCE</scope>
</reference>
<keyword evidence="2" id="KW-1185">Reference proteome</keyword>
<sequence length="90" mass="10265">MVPSNSYKDFRTKNNSENETVYDSLTLMIPFLPPLNFQTWDVSGTGMASTEPPFPFQEYPKKKTFTGLNSEVQAVQFVRRMFSLSRNSSG</sequence>
<proteinExistence type="predicted"/>
<dbReference type="EMBL" id="BMAV01017718">
    <property type="protein sequence ID" value="GFY69586.1"/>
    <property type="molecule type" value="Genomic_DNA"/>
</dbReference>
<comment type="caution">
    <text evidence="1">The sequence shown here is derived from an EMBL/GenBank/DDBJ whole genome shotgun (WGS) entry which is preliminary data.</text>
</comment>
<organism evidence="1 2">
    <name type="scientific">Trichonephila inaurata madagascariensis</name>
    <dbReference type="NCBI Taxonomy" id="2747483"/>
    <lineage>
        <taxon>Eukaryota</taxon>
        <taxon>Metazoa</taxon>
        <taxon>Ecdysozoa</taxon>
        <taxon>Arthropoda</taxon>
        <taxon>Chelicerata</taxon>
        <taxon>Arachnida</taxon>
        <taxon>Araneae</taxon>
        <taxon>Araneomorphae</taxon>
        <taxon>Entelegynae</taxon>
        <taxon>Araneoidea</taxon>
        <taxon>Nephilidae</taxon>
        <taxon>Trichonephila</taxon>
        <taxon>Trichonephila inaurata</taxon>
    </lineage>
</organism>
<evidence type="ECO:0000313" key="2">
    <source>
        <dbReference type="Proteomes" id="UP000886998"/>
    </source>
</evidence>
<dbReference type="AlphaFoldDB" id="A0A8X6YEJ8"/>
<name>A0A8X6YEJ8_9ARAC</name>
<gene>
    <name evidence="1" type="ORF">TNIN_483911</name>
</gene>
<protein>
    <submittedName>
        <fullName evidence="1">Uncharacterized protein</fullName>
    </submittedName>
</protein>
<accession>A0A8X6YEJ8</accession>
<evidence type="ECO:0000313" key="1">
    <source>
        <dbReference type="EMBL" id="GFY69586.1"/>
    </source>
</evidence>
<dbReference type="Proteomes" id="UP000886998">
    <property type="component" value="Unassembled WGS sequence"/>
</dbReference>